<evidence type="ECO:0000313" key="3">
    <source>
        <dbReference type="Proteomes" id="UP000470771"/>
    </source>
</evidence>
<gene>
    <name evidence="2" type="ORF">GQN54_06240</name>
</gene>
<feature type="chain" id="PRO_5026716102" evidence="1">
    <location>
        <begin position="20"/>
        <end position="246"/>
    </location>
</feature>
<reference evidence="2 3" key="1">
    <citation type="submission" date="2019-12" db="EMBL/GenBank/DDBJ databases">
        <authorList>
            <person name="Zhao J."/>
        </authorList>
    </citation>
    <scope>NUCLEOTIDE SEQUENCE [LARGE SCALE GENOMIC DNA]</scope>
    <source>
        <strain evidence="2 3">S-15</strain>
    </source>
</reference>
<comment type="caution">
    <text evidence="2">The sequence shown here is derived from an EMBL/GenBank/DDBJ whole genome shotgun (WGS) entry which is preliminary data.</text>
</comment>
<organism evidence="2 3">
    <name type="scientific">Acidiluteibacter ferrifornacis</name>
    <dbReference type="NCBI Taxonomy" id="2692424"/>
    <lineage>
        <taxon>Bacteria</taxon>
        <taxon>Pseudomonadati</taxon>
        <taxon>Bacteroidota</taxon>
        <taxon>Flavobacteriia</taxon>
        <taxon>Flavobacteriales</taxon>
        <taxon>Cryomorphaceae</taxon>
        <taxon>Acidiluteibacter</taxon>
    </lineage>
</organism>
<evidence type="ECO:0000256" key="1">
    <source>
        <dbReference type="SAM" id="SignalP"/>
    </source>
</evidence>
<dbReference type="RefSeq" id="WP_160632651.1">
    <property type="nucleotide sequence ID" value="NZ_WWNE01000005.1"/>
</dbReference>
<sequence>MKKALVLLKLILTVIISNAQQEVVSNGCFNMLAKSKITTDGAVYETWLNNNCNNIAFLEDANYKIKFEYRKDDGKKARYPSSLNFKHNIFLAPNSSISSSEVKRWNGTNRTFISVYNESGGINIGPNFEPSNNLPQGYLEQNALVDSAKVLIDAKQGVNFYLQITYNYWRYGLDRAVVTLIAENTTSNKFKEGYEIDYSINFYGKEYSGSLAIKKVNPNSTNEEKNKLPVVFNFTPQAYYKIINSF</sequence>
<dbReference type="AlphaFoldDB" id="A0A6N9NIN6"/>
<accession>A0A6N9NIN6</accession>
<protein>
    <submittedName>
        <fullName evidence="2">Uncharacterized protein</fullName>
    </submittedName>
</protein>
<dbReference type="Proteomes" id="UP000470771">
    <property type="component" value="Unassembled WGS sequence"/>
</dbReference>
<evidence type="ECO:0000313" key="2">
    <source>
        <dbReference type="EMBL" id="NBG65709.1"/>
    </source>
</evidence>
<keyword evidence="1" id="KW-0732">Signal</keyword>
<feature type="signal peptide" evidence="1">
    <location>
        <begin position="1"/>
        <end position="19"/>
    </location>
</feature>
<proteinExistence type="predicted"/>
<name>A0A6N9NIN6_9FLAO</name>
<keyword evidence="3" id="KW-1185">Reference proteome</keyword>
<dbReference type="EMBL" id="WWNE01000005">
    <property type="protein sequence ID" value="NBG65709.1"/>
    <property type="molecule type" value="Genomic_DNA"/>
</dbReference>